<dbReference type="EMBL" id="JACGWJ010000030">
    <property type="protein sequence ID" value="KAL0300785.1"/>
    <property type="molecule type" value="Genomic_DNA"/>
</dbReference>
<comment type="caution">
    <text evidence="2">The sequence shown here is derived from an EMBL/GenBank/DDBJ whole genome shotgun (WGS) entry which is preliminary data.</text>
</comment>
<evidence type="ECO:0000313" key="2">
    <source>
        <dbReference type="EMBL" id="KAL0300785.1"/>
    </source>
</evidence>
<name>A0AAW2K1J8_SESRA</name>
<dbReference type="AlphaFoldDB" id="A0AAW2K1J8"/>
<reference evidence="2" key="1">
    <citation type="submission" date="2020-06" db="EMBL/GenBank/DDBJ databases">
        <authorList>
            <person name="Li T."/>
            <person name="Hu X."/>
            <person name="Zhang T."/>
            <person name="Song X."/>
            <person name="Zhang H."/>
            <person name="Dai N."/>
            <person name="Sheng W."/>
            <person name="Hou X."/>
            <person name="Wei L."/>
        </authorList>
    </citation>
    <scope>NUCLEOTIDE SEQUENCE</scope>
    <source>
        <strain evidence="2">G02</strain>
        <tissue evidence="2">Leaf</tissue>
    </source>
</reference>
<evidence type="ECO:0000256" key="1">
    <source>
        <dbReference type="SAM" id="SignalP"/>
    </source>
</evidence>
<gene>
    <name evidence="2" type="ORF">Sradi_6355300</name>
</gene>
<sequence>MAFALVAAAAALGAADAATLGVEGGPALDCELLCVATICPCLQGAYLSKHGLDLTPHKCLMLEQSIGKSMKLFAMCGEHGFCVVVSPLQEFFISCLMTSLVLVS</sequence>
<feature type="chain" id="PRO_5043363105" evidence="1">
    <location>
        <begin position="18"/>
        <end position="104"/>
    </location>
</feature>
<protein>
    <submittedName>
        <fullName evidence="2">Uncharacterized protein</fullName>
    </submittedName>
</protein>
<proteinExistence type="predicted"/>
<organism evidence="2">
    <name type="scientific">Sesamum radiatum</name>
    <name type="common">Black benniseed</name>
    <dbReference type="NCBI Taxonomy" id="300843"/>
    <lineage>
        <taxon>Eukaryota</taxon>
        <taxon>Viridiplantae</taxon>
        <taxon>Streptophyta</taxon>
        <taxon>Embryophyta</taxon>
        <taxon>Tracheophyta</taxon>
        <taxon>Spermatophyta</taxon>
        <taxon>Magnoliopsida</taxon>
        <taxon>eudicotyledons</taxon>
        <taxon>Gunneridae</taxon>
        <taxon>Pentapetalae</taxon>
        <taxon>asterids</taxon>
        <taxon>lamiids</taxon>
        <taxon>Lamiales</taxon>
        <taxon>Pedaliaceae</taxon>
        <taxon>Sesamum</taxon>
    </lineage>
</organism>
<feature type="signal peptide" evidence="1">
    <location>
        <begin position="1"/>
        <end position="17"/>
    </location>
</feature>
<reference evidence="2" key="2">
    <citation type="journal article" date="2024" name="Plant">
        <title>Genomic evolution and insights into agronomic trait innovations of Sesamum species.</title>
        <authorList>
            <person name="Miao H."/>
            <person name="Wang L."/>
            <person name="Qu L."/>
            <person name="Liu H."/>
            <person name="Sun Y."/>
            <person name="Le M."/>
            <person name="Wang Q."/>
            <person name="Wei S."/>
            <person name="Zheng Y."/>
            <person name="Lin W."/>
            <person name="Duan Y."/>
            <person name="Cao H."/>
            <person name="Xiong S."/>
            <person name="Wang X."/>
            <person name="Wei L."/>
            <person name="Li C."/>
            <person name="Ma Q."/>
            <person name="Ju M."/>
            <person name="Zhao R."/>
            <person name="Li G."/>
            <person name="Mu C."/>
            <person name="Tian Q."/>
            <person name="Mei H."/>
            <person name="Zhang T."/>
            <person name="Gao T."/>
            <person name="Zhang H."/>
        </authorList>
    </citation>
    <scope>NUCLEOTIDE SEQUENCE</scope>
    <source>
        <strain evidence="2">G02</strain>
    </source>
</reference>
<keyword evidence="1" id="KW-0732">Signal</keyword>
<accession>A0AAW2K1J8</accession>